<protein>
    <recommendedName>
        <fullName evidence="4">Secreted protein</fullName>
    </recommendedName>
</protein>
<evidence type="ECO:0000313" key="3">
    <source>
        <dbReference type="Proteomes" id="UP000037069"/>
    </source>
</evidence>
<gene>
    <name evidence="2" type="ORF">FF38_05466</name>
</gene>
<organism evidence="2 3">
    <name type="scientific">Lucilia cuprina</name>
    <name type="common">Green bottle fly</name>
    <name type="synonym">Australian sheep blowfly</name>
    <dbReference type="NCBI Taxonomy" id="7375"/>
    <lineage>
        <taxon>Eukaryota</taxon>
        <taxon>Metazoa</taxon>
        <taxon>Ecdysozoa</taxon>
        <taxon>Arthropoda</taxon>
        <taxon>Hexapoda</taxon>
        <taxon>Insecta</taxon>
        <taxon>Pterygota</taxon>
        <taxon>Neoptera</taxon>
        <taxon>Endopterygota</taxon>
        <taxon>Diptera</taxon>
        <taxon>Brachycera</taxon>
        <taxon>Muscomorpha</taxon>
        <taxon>Oestroidea</taxon>
        <taxon>Calliphoridae</taxon>
        <taxon>Luciliinae</taxon>
        <taxon>Lucilia</taxon>
    </lineage>
</organism>
<name>A0A0L0C0G4_LUCCU</name>
<feature type="chain" id="PRO_5005535450" description="Secreted protein" evidence="1">
    <location>
        <begin position="26"/>
        <end position="73"/>
    </location>
</feature>
<evidence type="ECO:0008006" key="4">
    <source>
        <dbReference type="Google" id="ProtNLM"/>
    </source>
</evidence>
<dbReference type="OMA" id="LIFYSPR"/>
<comment type="caution">
    <text evidence="2">The sequence shown here is derived from an EMBL/GenBank/DDBJ whole genome shotgun (WGS) entry which is preliminary data.</text>
</comment>
<evidence type="ECO:0000313" key="2">
    <source>
        <dbReference type="EMBL" id="KNC25800.1"/>
    </source>
</evidence>
<sequence>MQLLKYCKILLLSLLLALLSETSEAKKVIFYGKSSVLKSELLITQNRAKPCPKGQLLDHRNRCRKVLNFSVSK</sequence>
<reference evidence="2 3" key="1">
    <citation type="journal article" date="2015" name="Nat. Commun.">
        <title>Lucilia cuprina genome unlocks parasitic fly biology to underpin future interventions.</title>
        <authorList>
            <person name="Anstead C.A."/>
            <person name="Korhonen P.K."/>
            <person name="Young N.D."/>
            <person name="Hall R.S."/>
            <person name="Jex A.R."/>
            <person name="Murali S.C."/>
            <person name="Hughes D.S."/>
            <person name="Lee S.F."/>
            <person name="Perry T."/>
            <person name="Stroehlein A.J."/>
            <person name="Ansell B.R."/>
            <person name="Breugelmans B."/>
            <person name="Hofmann A."/>
            <person name="Qu J."/>
            <person name="Dugan S."/>
            <person name="Lee S.L."/>
            <person name="Chao H."/>
            <person name="Dinh H."/>
            <person name="Han Y."/>
            <person name="Doddapaneni H.V."/>
            <person name="Worley K.C."/>
            <person name="Muzny D.M."/>
            <person name="Ioannidis P."/>
            <person name="Waterhouse R.M."/>
            <person name="Zdobnov E.M."/>
            <person name="James P.J."/>
            <person name="Bagnall N.H."/>
            <person name="Kotze A.C."/>
            <person name="Gibbs R.A."/>
            <person name="Richards S."/>
            <person name="Batterham P."/>
            <person name="Gasser R.B."/>
        </authorList>
    </citation>
    <scope>NUCLEOTIDE SEQUENCE [LARGE SCALE GENOMIC DNA]</scope>
    <source>
        <strain evidence="2 3">LS</strain>
        <tissue evidence="2">Full body</tissue>
    </source>
</reference>
<dbReference type="Proteomes" id="UP000037069">
    <property type="component" value="Unassembled WGS sequence"/>
</dbReference>
<keyword evidence="1" id="KW-0732">Signal</keyword>
<dbReference type="EMBL" id="JRES01001070">
    <property type="protein sequence ID" value="KNC25800.1"/>
    <property type="molecule type" value="Genomic_DNA"/>
</dbReference>
<evidence type="ECO:0000256" key="1">
    <source>
        <dbReference type="SAM" id="SignalP"/>
    </source>
</evidence>
<keyword evidence="3" id="KW-1185">Reference proteome</keyword>
<feature type="signal peptide" evidence="1">
    <location>
        <begin position="1"/>
        <end position="25"/>
    </location>
</feature>
<proteinExistence type="predicted"/>
<accession>A0A0L0C0G4</accession>
<dbReference type="AlphaFoldDB" id="A0A0L0C0G4"/>